<keyword evidence="1" id="KW-0812">Transmembrane</keyword>
<feature type="transmembrane region" description="Helical" evidence="1">
    <location>
        <begin position="12"/>
        <end position="32"/>
    </location>
</feature>
<evidence type="ECO:0000256" key="1">
    <source>
        <dbReference type="SAM" id="Phobius"/>
    </source>
</evidence>
<sequence length="79" mass="8166">MVDAVSKTRTATINVFATIIAGCAFGTTMGFYSGDLGTIDFGMHTEIPNNRHAAGGEGAGSIVVTCTPDSSMTITLDYD</sequence>
<evidence type="ECO:0000259" key="2">
    <source>
        <dbReference type="Pfam" id="PF05229"/>
    </source>
</evidence>
<dbReference type="Proteomes" id="UP000231901">
    <property type="component" value="Chromosome"/>
</dbReference>
<reference evidence="4" key="1">
    <citation type="journal article" date="2018" name="Genome Announc.">
        <title>Complete genome sequence of a Dickeya fangzhongdai type strain causing bleeding canker of pear tree trunks.</title>
        <authorList>
            <person name="Zhao Y."/>
            <person name="Tian Y."/>
            <person name="Li X."/>
            <person name="Hu B."/>
        </authorList>
    </citation>
    <scope>NUCLEOTIDE SEQUENCE [LARGE SCALE GENOMIC DNA]</scope>
    <source>
        <strain evidence="4">DSM 101947</strain>
    </source>
</reference>
<keyword evidence="4" id="KW-1185">Reference proteome</keyword>
<dbReference type="PROSITE" id="PS51257">
    <property type="entry name" value="PROKAR_LIPOPROTEIN"/>
    <property type="match status" value="1"/>
</dbReference>
<keyword evidence="1" id="KW-1133">Transmembrane helix</keyword>
<protein>
    <recommendedName>
        <fullName evidence="2">Spore coat protein U/FanG domain-containing protein</fullName>
    </recommendedName>
</protein>
<dbReference type="AlphaFoldDB" id="A0A2K8QPA2"/>
<accession>A0A2K8QPA2</accession>
<name>A0A2K8QPA2_9GAMM</name>
<feature type="domain" description="Spore coat protein U/FanG" evidence="2">
    <location>
        <begin position="10"/>
        <end position="78"/>
    </location>
</feature>
<evidence type="ECO:0000313" key="4">
    <source>
        <dbReference type="Proteomes" id="UP000231901"/>
    </source>
</evidence>
<evidence type="ECO:0000313" key="3">
    <source>
        <dbReference type="EMBL" id="ATZ95349.1"/>
    </source>
</evidence>
<dbReference type="InterPro" id="IPR007893">
    <property type="entry name" value="Spore_coat_U/FanG"/>
</dbReference>
<keyword evidence="1" id="KW-0472">Membrane</keyword>
<dbReference type="KEGG" id="dfn:CVE23_15995"/>
<organism evidence="3 4">
    <name type="scientific">Dickeya fangzhongdai</name>
    <dbReference type="NCBI Taxonomy" id="1778540"/>
    <lineage>
        <taxon>Bacteria</taxon>
        <taxon>Pseudomonadati</taxon>
        <taxon>Pseudomonadota</taxon>
        <taxon>Gammaproteobacteria</taxon>
        <taxon>Enterobacterales</taxon>
        <taxon>Pectobacteriaceae</taxon>
        <taxon>Dickeya</taxon>
    </lineage>
</organism>
<proteinExistence type="predicted"/>
<dbReference type="EMBL" id="CP025003">
    <property type="protein sequence ID" value="ATZ95349.1"/>
    <property type="molecule type" value="Genomic_DNA"/>
</dbReference>
<dbReference type="Pfam" id="PF05229">
    <property type="entry name" value="SCPU"/>
    <property type="match status" value="1"/>
</dbReference>
<gene>
    <name evidence="3" type="ORF">CVE23_15995</name>
</gene>